<accession>G4QEU9</accession>
<name>G4QEU9_GLANF</name>
<organism evidence="2 3">
    <name type="scientific">Glaciecola nitratireducens (strain JCM 12485 / KCTC 12276 / FR1064)</name>
    <dbReference type="NCBI Taxonomy" id="1085623"/>
    <lineage>
        <taxon>Bacteria</taxon>
        <taxon>Pseudomonadati</taxon>
        <taxon>Pseudomonadota</taxon>
        <taxon>Gammaproteobacteria</taxon>
        <taxon>Alteromonadales</taxon>
        <taxon>Alteromonadaceae</taxon>
        <taxon>Brumicola</taxon>
    </lineage>
</organism>
<keyword evidence="1" id="KW-0472">Membrane</keyword>
<dbReference type="HOGENOM" id="CLU_130888_0_0_6"/>
<protein>
    <recommendedName>
        <fullName evidence="4">DUF4340 domain-containing protein</fullName>
    </recommendedName>
</protein>
<dbReference type="Proteomes" id="UP000009282">
    <property type="component" value="Chromosome"/>
</dbReference>
<dbReference type="AlphaFoldDB" id="G4QEU9"/>
<evidence type="ECO:0000313" key="3">
    <source>
        <dbReference type="Proteomes" id="UP000009282"/>
    </source>
</evidence>
<dbReference type="EMBL" id="CP003060">
    <property type="protein sequence ID" value="AEP28212.1"/>
    <property type="molecule type" value="Genomic_DNA"/>
</dbReference>
<evidence type="ECO:0000256" key="1">
    <source>
        <dbReference type="SAM" id="Phobius"/>
    </source>
</evidence>
<keyword evidence="3" id="KW-1185">Reference proteome</keyword>
<gene>
    <name evidence="2" type="ordered locus">GNIT_0057</name>
</gene>
<reference evidence="2 3" key="1">
    <citation type="journal article" date="2011" name="J. Bacteriol.">
        <title>Complete genome sequence of seawater bacterium Glaciecola nitratireducens FR1064T.</title>
        <authorList>
            <person name="Bian F."/>
            <person name="Qin Q.L."/>
            <person name="Xie B.B."/>
            <person name="Shu Y.L."/>
            <person name="Zhang X.Y."/>
            <person name="Yu Y."/>
            <person name="Chen B."/>
            <person name="Chen X.L."/>
            <person name="Zhou B.C."/>
            <person name="Zhang Y.Z."/>
        </authorList>
    </citation>
    <scope>NUCLEOTIDE SEQUENCE [LARGE SCALE GENOMIC DNA]</scope>
    <source>
        <strain evidence="3">JCM 12485 / KCTC 12276 / FR1064</strain>
    </source>
</reference>
<sequence>MVRLSQKAWNNVIIFAMLAMILILNISSFKSDDSDFPVPIIEEGGLLLSLQIDQYVIERAGQTWRLSSSSPLANEQSLEERSDALAKLVDNWQRALVKSQYEVTAEVLESPDVVVVLWLAGERNGLVLPIKTINQQTYLMFNNEVMLLDFPTVEQLTQW</sequence>
<dbReference type="eggNOG" id="ENOG5032YK6">
    <property type="taxonomic scope" value="Bacteria"/>
</dbReference>
<dbReference type="RefSeq" id="WP_014107091.1">
    <property type="nucleotide sequence ID" value="NC_016041.1"/>
</dbReference>
<evidence type="ECO:0008006" key="4">
    <source>
        <dbReference type="Google" id="ProtNLM"/>
    </source>
</evidence>
<dbReference type="OrthoDB" id="5587008at2"/>
<keyword evidence="1" id="KW-0812">Transmembrane</keyword>
<evidence type="ECO:0000313" key="2">
    <source>
        <dbReference type="EMBL" id="AEP28212.1"/>
    </source>
</evidence>
<dbReference type="STRING" id="1085623.GNIT_0057"/>
<dbReference type="KEGG" id="gni:GNIT_0057"/>
<keyword evidence="1" id="KW-1133">Transmembrane helix</keyword>
<proteinExistence type="predicted"/>
<feature type="transmembrane region" description="Helical" evidence="1">
    <location>
        <begin position="12"/>
        <end position="29"/>
    </location>
</feature>